<gene>
    <name evidence="2" type="ORF">BP6252_10192</name>
</gene>
<sequence length="256" mass="28557">MPLGRVDFHLDFSDDLLVTIPHLYLPRKVALAMAPSQPLTELDIALIRTSWNSKTLTILWSVQCAFAVILAIVTCAFLQLGMVCHAIQEFPGTTDPTTVEQCVFKAGGDFFWTMLAAFTAVLAAITVILSWYQRVQFLKGTLLPKWMVVQHSTMTVAWLVVTALAILCFISAIYSQHMTISESIPVRYAVISFLDIFIVIPPAVFLVYSSKVYSKWKQARKHGSLGDAVKYENNIGLVDVVSPKFDPPTRARESLE</sequence>
<accession>A0A3D8QXP7</accession>
<name>A0A3D8QXP7_9HELO</name>
<keyword evidence="3" id="KW-1185">Reference proteome</keyword>
<dbReference type="Proteomes" id="UP000256645">
    <property type="component" value="Unassembled WGS sequence"/>
</dbReference>
<organism evidence="2 3">
    <name type="scientific">Coleophoma cylindrospora</name>
    <dbReference type="NCBI Taxonomy" id="1849047"/>
    <lineage>
        <taxon>Eukaryota</taxon>
        <taxon>Fungi</taxon>
        <taxon>Dikarya</taxon>
        <taxon>Ascomycota</taxon>
        <taxon>Pezizomycotina</taxon>
        <taxon>Leotiomycetes</taxon>
        <taxon>Helotiales</taxon>
        <taxon>Dermateaceae</taxon>
        <taxon>Coleophoma</taxon>
    </lineage>
</organism>
<feature type="transmembrane region" description="Helical" evidence="1">
    <location>
        <begin position="186"/>
        <end position="208"/>
    </location>
</feature>
<reference evidence="2 3" key="1">
    <citation type="journal article" date="2018" name="IMA Fungus">
        <title>IMA Genome-F 9: Draft genome sequence of Annulohypoxylon stygium, Aspergillus mulundensis, Berkeleyomyces basicola (syn. Thielaviopsis basicola), Ceratocystis smalleyi, two Cercospora beticola strains, Coleophoma cylindrospora, Fusarium fracticaudum, Phialophora cf. hyalina, and Morchella septimelata.</title>
        <authorList>
            <person name="Wingfield B.D."/>
            <person name="Bills G.F."/>
            <person name="Dong Y."/>
            <person name="Huang W."/>
            <person name="Nel W.J."/>
            <person name="Swalarsk-Parry B.S."/>
            <person name="Vaghefi N."/>
            <person name="Wilken P.M."/>
            <person name="An Z."/>
            <person name="de Beer Z.W."/>
            <person name="De Vos L."/>
            <person name="Chen L."/>
            <person name="Duong T.A."/>
            <person name="Gao Y."/>
            <person name="Hammerbacher A."/>
            <person name="Kikkert J.R."/>
            <person name="Li Y."/>
            <person name="Li H."/>
            <person name="Li K."/>
            <person name="Li Q."/>
            <person name="Liu X."/>
            <person name="Ma X."/>
            <person name="Naidoo K."/>
            <person name="Pethybridge S.J."/>
            <person name="Sun J."/>
            <person name="Steenkamp E.T."/>
            <person name="van der Nest M.A."/>
            <person name="van Wyk S."/>
            <person name="Wingfield M.J."/>
            <person name="Xiong C."/>
            <person name="Yue Q."/>
            <person name="Zhang X."/>
        </authorList>
    </citation>
    <scope>NUCLEOTIDE SEQUENCE [LARGE SCALE GENOMIC DNA]</scope>
    <source>
        <strain evidence="2 3">BP6252</strain>
    </source>
</reference>
<evidence type="ECO:0000313" key="2">
    <source>
        <dbReference type="EMBL" id="RDW66557.1"/>
    </source>
</evidence>
<feature type="transmembrane region" description="Helical" evidence="1">
    <location>
        <begin position="153"/>
        <end position="174"/>
    </location>
</feature>
<keyword evidence="1" id="KW-0812">Transmembrane</keyword>
<proteinExistence type="predicted"/>
<keyword evidence="1" id="KW-1133">Transmembrane helix</keyword>
<protein>
    <submittedName>
        <fullName evidence="2">Uncharacterized protein</fullName>
    </submittedName>
</protein>
<evidence type="ECO:0000313" key="3">
    <source>
        <dbReference type="Proteomes" id="UP000256645"/>
    </source>
</evidence>
<dbReference type="AlphaFoldDB" id="A0A3D8QXP7"/>
<feature type="transmembrane region" description="Helical" evidence="1">
    <location>
        <begin position="110"/>
        <end position="132"/>
    </location>
</feature>
<evidence type="ECO:0000256" key="1">
    <source>
        <dbReference type="SAM" id="Phobius"/>
    </source>
</evidence>
<comment type="caution">
    <text evidence="2">The sequence shown here is derived from an EMBL/GenBank/DDBJ whole genome shotgun (WGS) entry which is preliminary data.</text>
</comment>
<keyword evidence="1" id="KW-0472">Membrane</keyword>
<dbReference type="EMBL" id="PDLM01000011">
    <property type="protein sequence ID" value="RDW66557.1"/>
    <property type="molecule type" value="Genomic_DNA"/>
</dbReference>
<feature type="transmembrane region" description="Helical" evidence="1">
    <location>
        <begin position="58"/>
        <end position="80"/>
    </location>
</feature>